<sequence length="49" mass="5722">MNLKLTHVIQTHVINDLMKILTWTEQPGMMKLSPDHPPHIWPAEDTFSK</sequence>
<accession>A0AAV5IQ47</accession>
<proteinExistence type="predicted"/>
<organism evidence="1 2">
    <name type="scientific">Rubroshorea leprosula</name>
    <dbReference type="NCBI Taxonomy" id="152421"/>
    <lineage>
        <taxon>Eukaryota</taxon>
        <taxon>Viridiplantae</taxon>
        <taxon>Streptophyta</taxon>
        <taxon>Embryophyta</taxon>
        <taxon>Tracheophyta</taxon>
        <taxon>Spermatophyta</taxon>
        <taxon>Magnoliopsida</taxon>
        <taxon>eudicotyledons</taxon>
        <taxon>Gunneridae</taxon>
        <taxon>Pentapetalae</taxon>
        <taxon>rosids</taxon>
        <taxon>malvids</taxon>
        <taxon>Malvales</taxon>
        <taxon>Dipterocarpaceae</taxon>
        <taxon>Rubroshorea</taxon>
    </lineage>
</organism>
<comment type="caution">
    <text evidence="1">The sequence shown here is derived from an EMBL/GenBank/DDBJ whole genome shotgun (WGS) entry which is preliminary data.</text>
</comment>
<name>A0AAV5IQ47_9ROSI</name>
<evidence type="ECO:0000313" key="1">
    <source>
        <dbReference type="EMBL" id="GKV00068.1"/>
    </source>
</evidence>
<gene>
    <name evidence="1" type="ORF">SLEP1_g12821</name>
</gene>
<dbReference type="Proteomes" id="UP001054252">
    <property type="component" value="Unassembled WGS sequence"/>
</dbReference>
<keyword evidence="2" id="KW-1185">Reference proteome</keyword>
<reference evidence="1 2" key="1">
    <citation type="journal article" date="2021" name="Commun. Biol.">
        <title>The genome of Shorea leprosula (Dipterocarpaceae) highlights the ecological relevance of drought in aseasonal tropical rainforests.</title>
        <authorList>
            <person name="Ng K.K.S."/>
            <person name="Kobayashi M.J."/>
            <person name="Fawcett J.A."/>
            <person name="Hatakeyama M."/>
            <person name="Paape T."/>
            <person name="Ng C.H."/>
            <person name="Ang C.C."/>
            <person name="Tnah L.H."/>
            <person name="Lee C.T."/>
            <person name="Nishiyama T."/>
            <person name="Sese J."/>
            <person name="O'Brien M.J."/>
            <person name="Copetti D."/>
            <person name="Mohd Noor M.I."/>
            <person name="Ong R.C."/>
            <person name="Putra M."/>
            <person name="Sireger I.Z."/>
            <person name="Indrioko S."/>
            <person name="Kosugi Y."/>
            <person name="Izuno A."/>
            <person name="Isagi Y."/>
            <person name="Lee S.L."/>
            <person name="Shimizu K.K."/>
        </authorList>
    </citation>
    <scope>NUCLEOTIDE SEQUENCE [LARGE SCALE GENOMIC DNA]</scope>
    <source>
        <strain evidence="1">214</strain>
    </source>
</reference>
<evidence type="ECO:0000313" key="2">
    <source>
        <dbReference type="Proteomes" id="UP001054252"/>
    </source>
</evidence>
<protein>
    <submittedName>
        <fullName evidence="1">Uncharacterized protein</fullName>
    </submittedName>
</protein>
<dbReference type="EMBL" id="BPVZ01000015">
    <property type="protein sequence ID" value="GKV00068.1"/>
    <property type="molecule type" value="Genomic_DNA"/>
</dbReference>
<dbReference type="AlphaFoldDB" id="A0AAV5IQ47"/>